<sequence length="680" mass="78434">MNGKNIGSILFLVGHILIFGNSKIYAEEVIVERINIQNIDQSPIYLAQSMLVFEDPSNRLDFDTIRTPNFENQFIKVPSSKEAFNFSYSKSTYWLRIPLENTDLSAKEVTFVISYPRLKTLDLYFQSSKEMKKIQSGYSVPMSKRPYQSRFFVFPILFPEKTEATVYLKVESPNSINIPIQLWNRDLYDRHEINDHVIQALYFGIALAMVLFNLFLFFILKDSNYFLYVLVVISTAFTIASHNGISSEYFWPNSPWMDQYSVNFFISIVLVLFLIFMRKLLNTKQFTPRLDRVSLVFIILQIVLPICYILSFESFVKIIVLSHTLTSFWILLVGIVCSFKKERIAYFFLLAFSFLFLALIVSTMRALGLIPTNSFTIDGPQYGSAAEMILLAFALADRYNSILKEKEAAEAQVKSNLEKSNLDLEEKVKERTDKLNRNLNAMKRDLFVARKIQENSLIIDSKLITELNLEYRYLPVSEVGGDFFDVVLLKESKYRILIADATGHGVQAAMITMAIKGLYDNIKTFELPPSKVMEIFNEEFMDNFVSLNSLLTALIIDIDLREKKIQYASAGHPAAVLLQKEQMLLLSKTGRMIGLKKQIHYESSELYFEPKDRLFLFTDGVFEAFNAKEEEFGEESLYHLFQSTRNLNLAAVENHLLKTLQNFLNGQDRQDDLTILGIDF</sequence>
<evidence type="ECO:0000313" key="6">
    <source>
        <dbReference type="Proteomes" id="UP000297649"/>
    </source>
</evidence>
<feature type="transmembrane region" description="Helical" evidence="3">
    <location>
        <begin position="225"/>
        <end position="242"/>
    </location>
</feature>
<feature type="domain" description="PPM-type phosphatase" evidence="4">
    <location>
        <begin position="461"/>
        <end position="680"/>
    </location>
</feature>
<feature type="transmembrane region" description="Helical" evidence="3">
    <location>
        <begin position="200"/>
        <end position="220"/>
    </location>
</feature>
<evidence type="ECO:0000256" key="3">
    <source>
        <dbReference type="SAM" id="Phobius"/>
    </source>
</evidence>
<accession>A0A6H3NVU0</accession>
<dbReference type="Pfam" id="PF07695">
    <property type="entry name" value="7TMR-DISM_7TM"/>
    <property type="match status" value="1"/>
</dbReference>
<keyword evidence="2" id="KW-0175">Coiled coil</keyword>
<dbReference type="InterPro" id="IPR011623">
    <property type="entry name" value="7TMR_DISM_rcpt_extracell_dom1"/>
</dbReference>
<keyword evidence="3" id="KW-0472">Membrane</keyword>
<evidence type="ECO:0000256" key="2">
    <source>
        <dbReference type="SAM" id="Coils"/>
    </source>
</evidence>
<dbReference type="GO" id="GO:0016791">
    <property type="term" value="F:phosphatase activity"/>
    <property type="evidence" value="ECO:0007669"/>
    <property type="project" value="TreeGrafter"/>
</dbReference>
<dbReference type="PROSITE" id="PS51746">
    <property type="entry name" value="PPM_2"/>
    <property type="match status" value="1"/>
</dbReference>
<dbReference type="InterPro" id="IPR052016">
    <property type="entry name" value="Bact_Sigma-Reg"/>
</dbReference>
<keyword evidence="6" id="KW-1185">Reference proteome</keyword>
<keyword evidence="1" id="KW-0378">Hydrolase</keyword>
<comment type="caution">
    <text evidence="5">The sequence shown here is derived from an EMBL/GenBank/DDBJ whole genome shotgun (WGS) entry which is preliminary data.</text>
</comment>
<dbReference type="InterPro" id="IPR001932">
    <property type="entry name" value="PPM-type_phosphatase-like_dom"/>
</dbReference>
<gene>
    <name evidence="5" type="ORF">EHR08_04985</name>
</gene>
<proteinExistence type="predicted"/>
<evidence type="ECO:0000256" key="1">
    <source>
        <dbReference type="ARBA" id="ARBA00022801"/>
    </source>
</evidence>
<feature type="transmembrane region" description="Helical" evidence="3">
    <location>
        <begin position="344"/>
        <end position="367"/>
    </location>
</feature>
<dbReference type="RefSeq" id="WP_135745305.1">
    <property type="nucleotide sequence ID" value="NZ_RQHT01000014.1"/>
</dbReference>
<protein>
    <submittedName>
        <fullName evidence="5">Serine/threonine protein phosphatase</fullName>
    </submittedName>
</protein>
<organism evidence="5 6">
    <name type="scientific">Leptospira bandrabouensis</name>
    <dbReference type="NCBI Taxonomy" id="2484903"/>
    <lineage>
        <taxon>Bacteria</taxon>
        <taxon>Pseudomonadati</taxon>
        <taxon>Spirochaetota</taxon>
        <taxon>Spirochaetia</taxon>
        <taxon>Leptospirales</taxon>
        <taxon>Leptospiraceae</taxon>
        <taxon>Leptospira</taxon>
    </lineage>
</organism>
<name>A0A6H3NVU0_9LEPT</name>
<dbReference type="PANTHER" id="PTHR43156">
    <property type="entry name" value="STAGE II SPORULATION PROTEIN E-RELATED"/>
    <property type="match status" value="1"/>
</dbReference>
<dbReference type="SMART" id="SM00331">
    <property type="entry name" value="PP2C_SIG"/>
    <property type="match status" value="1"/>
</dbReference>
<dbReference type="PANTHER" id="PTHR43156:SF2">
    <property type="entry name" value="STAGE II SPORULATION PROTEIN E"/>
    <property type="match status" value="1"/>
</dbReference>
<feature type="transmembrane region" description="Helical" evidence="3">
    <location>
        <begin position="293"/>
        <end position="312"/>
    </location>
</feature>
<dbReference type="SUPFAM" id="SSF81606">
    <property type="entry name" value="PP2C-like"/>
    <property type="match status" value="1"/>
</dbReference>
<dbReference type="Pfam" id="PF07228">
    <property type="entry name" value="SpoIIE"/>
    <property type="match status" value="1"/>
</dbReference>
<dbReference type="OrthoDB" id="341834at2"/>
<dbReference type="Gene3D" id="3.60.40.10">
    <property type="entry name" value="PPM-type phosphatase domain"/>
    <property type="match status" value="1"/>
</dbReference>
<keyword evidence="3" id="KW-1133">Transmembrane helix</keyword>
<dbReference type="Proteomes" id="UP000297649">
    <property type="component" value="Unassembled WGS sequence"/>
</dbReference>
<dbReference type="InterPro" id="IPR011622">
    <property type="entry name" value="7TMR_DISM_rcpt_extracell_dom2"/>
</dbReference>
<dbReference type="Gene3D" id="2.60.40.2380">
    <property type="match status" value="1"/>
</dbReference>
<evidence type="ECO:0000259" key="4">
    <source>
        <dbReference type="PROSITE" id="PS51746"/>
    </source>
</evidence>
<dbReference type="Pfam" id="PF07696">
    <property type="entry name" value="7TMR-DISMED2"/>
    <property type="match status" value="1"/>
</dbReference>
<evidence type="ECO:0000313" key="5">
    <source>
        <dbReference type="EMBL" id="TGN15646.1"/>
    </source>
</evidence>
<dbReference type="InterPro" id="IPR036457">
    <property type="entry name" value="PPM-type-like_dom_sf"/>
</dbReference>
<feature type="transmembrane region" description="Helical" evidence="3">
    <location>
        <begin position="318"/>
        <end position="337"/>
    </location>
</feature>
<dbReference type="EMBL" id="RQHU01000005">
    <property type="protein sequence ID" value="TGN15646.1"/>
    <property type="molecule type" value="Genomic_DNA"/>
</dbReference>
<reference evidence="5" key="1">
    <citation type="journal article" date="2019" name="PLoS Negl. Trop. Dis.">
        <title>Revisiting the worldwide diversity of Leptospira species in the environment.</title>
        <authorList>
            <person name="Vincent A.T."/>
            <person name="Schiettekatte O."/>
            <person name="Bourhy P."/>
            <person name="Veyrier F.J."/>
            <person name="Picardeau M."/>
        </authorList>
    </citation>
    <scope>NUCLEOTIDE SEQUENCE [LARGE SCALE GENOMIC DNA]</scope>
    <source>
        <strain evidence="5">201601109</strain>
    </source>
</reference>
<feature type="coiled-coil region" evidence="2">
    <location>
        <begin position="414"/>
        <end position="445"/>
    </location>
</feature>
<feature type="transmembrane region" description="Helical" evidence="3">
    <location>
        <begin position="262"/>
        <end position="281"/>
    </location>
</feature>
<keyword evidence="3" id="KW-0812">Transmembrane</keyword>
<dbReference type="AlphaFoldDB" id="A0A6H3NVU0"/>